<reference evidence="11" key="1">
    <citation type="submission" date="2010-08" db="EMBL/GenBank/DDBJ databases">
        <authorList>
            <person name="Harkins D.M."/>
            <person name="Madupu R."/>
            <person name="Durkin A.S."/>
            <person name="Torralba M."/>
            <person name="Methe B."/>
            <person name="Sutton G.G."/>
            <person name="Nelson K.E."/>
        </authorList>
    </citation>
    <scope>NUCLEOTIDE SEQUENCE [LARGE SCALE GENOMIC DNA]</scope>
    <source>
        <strain evidence="11">ATCC 14266</strain>
    </source>
</reference>
<evidence type="ECO:0000256" key="7">
    <source>
        <dbReference type="ARBA" id="ARBA00022840"/>
    </source>
</evidence>
<comment type="caution">
    <text evidence="11">The sequence shown here is derived from an EMBL/GenBank/DDBJ whole genome shotgun (WGS) entry which is preliminary data.</text>
</comment>
<dbReference type="GO" id="GO:0005524">
    <property type="term" value="F:ATP binding"/>
    <property type="evidence" value="ECO:0007669"/>
    <property type="project" value="UniProtKB-KW"/>
</dbReference>
<dbReference type="GO" id="GO:0046983">
    <property type="term" value="F:protein dimerization activity"/>
    <property type="evidence" value="ECO:0007669"/>
    <property type="project" value="InterPro"/>
</dbReference>
<evidence type="ECO:0000256" key="3">
    <source>
        <dbReference type="ARBA" id="ARBA00022553"/>
    </source>
</evidence>
<accession>E0DCB6</accession>
<dbReference type="PANTHER" id="PTHR24421">
    <property type="entry name" value="NITRATE/NITRITE SENSOR PROTEIN NARX-RELATED"/>
    <property type="match status" value="1"/>
</dbReference>
<dbReference type="GO" id="GO:0000155">
    <property type="term" value="F:phosphorelay sensor kinase activity"/>
    <property type="evidence" value="ECO:0007669"/>
    <property type="project" value="InterPro"/>
</dbReference>
<dbReference type="InterPro" id="IPR036890">
    <property type="entry name" value="HATPase_C_sf"/>
</dbReference>
<dbReference type="STRING" id="553207.HMPREF0299_5965"/>
<dbReference type="InterPro" id="IPR050482">
    <property type="entry name" value="Sensor_HK_TwoCompSys"/>
</dbReference>
<dbReference type="Proteomes" id="UP000004218">
    <property type="component" value="Unassembled WGS sequence"/>
</dbReference>
<dbReference type="eggNOG" id="COG4585">
    <property type="taxonomic scope" value="Bacteria"/>
</dbReference>
<feature type="domain" description="Signal transduction histidine kinase subgroup 3 dimerisation and phosphoacceptor" evidence="10">
    <location>
        <begin position="218"/>
        <end position="283"/>
    </location>
</feature>
<evidence type="ECO:0000256" key="6">
    <source>
        <dbReference type="ARBA" id="ARBA00022777"/>
    </source>
</evidence>
<keyword evidence="12" id="KW-1185">Reference proteome</keyword>
<keyword evidence="3" id="KW-0597">Phosphoprotein</keyword>
<evidence type="ECO:0000256" key="2">
    <source>
        <dbReference type="ARBA" id="ARBA00012438"/>
    </source>
</evidence>
<keyword evidence="9" id="KW-0812">Transmembrane</keyword>
<comment type="catalytic activity">
    <reaction evidence="1">
        <text>ATP + protein L-histidine = ADP + protein N-phospho-L-histidine.</text>
        <dbReference type="EC" id="2.7.13.3"/>
    </reaction>
</comment>
<feature type="transmembrane region" description="Helical" evidence="9">
    <location>
        <begin position="132"/>
        <end position="150"/>
    </location>
</feature>
<sequence length="422" mass="46254">MVCALLTSTVMTVHKRWLIPFTEELVTWRQYVFIALMIVLILIMGVGDSEARELIYPASVATLVVVMEVIGFALLALGLVVQLTRFELGLGLVGLGLFCSSFAVFPIQFVAYPIVCYQTAVAAARLNFRRRLWLTIIIVGSLYASAYILIVPELFQGKSRLHWWQTLHLYNVILIIGAVIVGVLVTIGFFWLVGSGIRRRYQRMQDLEARADYAVVQERNRIAREMHDIIAHSLTVMIAQADGGKFAGKKNPDMAITALDTIGDVGRSALAEMRQLLSVLRETETPERSLATTPGVAGIGDLIKETRRAGAEVDYTVTGTPHVVRESLGLSVFRIVQECLTNALKHGSANIIMSLDWLSDRLIIVVKNDLGGGLVDPQQLADVPGGRGLIGIAERAKIHGGAAHWGPHAGQWVVEVTLPLGE</sequence>
<evidence type="ECO:0000256" key="4">
    <source>
        <dbReference type="ARBA" id="ARBA00022679"/>
    </source>
</evidence>
<evidence type="ECO:0000313" key="12">
    <source>
        <dbReference type="Proteomes" id="UP000004218"/>
    </source>
</evidence>
<gene>
    <name evidence="11" type="ORF">HMPREF0299_5965</name>
</gene>
<evidence type="ECO:0000259" key="10">
    <source>
        <dbReference type="Pfam" id="PF07730"/>
    </source>
</evidence>
<evidence type="ECO:0000256" key="1">
    <source>
        <dbReference type="ARBA" id="ARBA00000085"/>
    </source>
</evidence>
<evidence type="ECO:0000313" key="11">
    <source>
        <dbReference type="EMBL" id="EFM50298.1"/>
    </source>
</evidence>
<dbReference type="Gene3D" id="1.20.5.1930">
    <property type="match status" value="1"/>
</dbReference>
<dbReference type="Pfam" id="PF07730">
    <property type="entry name" value="HisKA_3"/>
    <property type="match status" value="1"/>
</dbReference>
<evidence type="ECO:0000256" key="9">
    <source>
        <dbReference type="SAM" id="Phobius"/>
    </source>
</evidence>
<keyword evidence="5" id="KW-0547">Nucleotide-binding</keyword>
<dbReference type="SUPFAM" id="SSF55874">
    <property type="entry name" value="ATPase domain of HSP90 chaperone/DNA topoisomerase II/histidine kinase"/>
    <property type="match status" value="1"/>
</dbReference>
<evidence type="ECO:0000256" key="8">
    <source>
        <dbReference type="ARBA" id="ARBA00023012"/>
    </source>
</evidence>
<keyword evidence="4" id="KW-0808">Transferase</keyword>
<dbReference type="EC" id="2.7.13.3" evidence="2"/>
<dbReference type="GO" id="GO:0016020">
    <property type="term" value="C:membrane"/>
    <property type="evidence" value="ECO:0007669"/>
    <property type="project" value="InterPro"/>
</dbReference>
<keyword evidence="7" id="KW-0067">ATP-binding</keyword>
<dbReference type="Gene3D" id="3.30.565.10">
    <property type="entry name" value="Histidine kinase-like ATPase, C-terminal domain"/>
    <property type="match status" value="1"/>
</dbReference>
<protein>
    <recommendedName>
        <fullName evidence="2">histidine kinase</fullName>
        <ecNumber evidence="2">2.7.13.3</ecNumber>
    </recommendedName>
</protein>
<dbReference type="AlphaFoldDB" id="E0DCB6"/>
<keyword evidence="6 11" id="KW-0418">Kinase</keyword>
<feature type="transmembrane region" description="Helical" evidence="9">
    <location>
        <begin position="170"/>
        <end position="194"/>
    </location>
</feature>
<dbReference type="EMBL" id="ACSH02000002">
    <property type="protein sequence ID" value="EFM50298.1"/>
    <property type="molecule type" value="Genomic_DNA"/>
</dbReference>
<evidence type="ECO:0000256" key="5">
    <source>
        <dbReference type="ARBA" id="ARBA00022741"/>
    </source>
</evidence>
<keyword evidence="8" id="KW-0902">Two-component regulatory system</keyword>
<dbReference type="CDD" id="cd16917">
    <property type="entry name" value="HATPase_UhpB-NarQ-NarX-like"/>
    <property type="match status" value="1"/>
</dbReference>
<feature type="transmembrane region" description="Helical" evidence="9">
    <location>
        <begin position="54"/>
        <end position="82"/>
    </location>
</feature>
<dbReference type="InterPro" id="IPR011712">
    <property type="entry name" value="Sig_transdc_His_kin_sub3_dim/P"/>
</dbReference>
<dbReference type="PANTHER" id="PTHR24421:SF10">
    <property type="entry name" value="NITRATE_NITRITE SENSOR PROTEIN NARQ"/>
    <property type="match status" value="1"/>
</dbReference>
<keyword evidence="9" id="KW-1133">Transmembrane helix</keyword>
<feature type="transmembrane region" description="Helical" evidence="9">
    <location>
        <begin position="88"/>
        <end position="111"/>
    </location>
</feature>
<feature type="transmembrane region" description="Helical" evidence="9">
    <location>
        <begin position="28"/>
        <end position="47"/>
    </location>
</feature>
<organism evidence="11 12">
    <name type="scientific">Corynebacterium matruchotii ATCC 14266</name>
    <dbReference type="NCBI Taxonomy" id="553207"/>
    <lineage>
        <taxon>Bacteria</taxon>
        <taxon>Bacillati</taxon>
        <taxon>Actinomycetota</taxon>
        <taxon>Actinomycetes</taxon>
        <taxon>Mycobacteriales</taxon>
        <taxon>Corynebacteriaceae</taxon>
        <taxon>Corynebacterium</taxon>
    </lineage>
</organism>
<keyword evidence="9" id="KW-0472">Membrane</keyword>
<proteinExistence type="predicted"/>
<name>E0DCB6_9CORY</name>